<proteinExistence type="predicted"/>
<name>A0A9Q0JPQ9_9ROSI</name>
<gene>
    <name evidence="2" type="ORF">Tsubulata_020247</name>
</gene>
<evidence type="ECO:0000313" key="2">
    <source>
        <dbReference type="EMBL" id="KAJ4848582.1"/>
    </source>
</evidence>
<accession>A0A9Q0JPQ9</accession>
<sequence>MAKRSPDPDDDYTGSEEKADHESTMADDDTGSDYEEVDDDEEEEEEEEEEDDDDDEYSDSPPIPFRETLDEVHGKMYDDCVKQIRRTGGFDVDVSHMPDWRYMQLIYPIDINEEHLKPKLDAMCKRACEVSNQKYPDRHHLDIRNGFLQSMLVD</sequence>
<evidence type="ECO:0000256" key="1">
    <source>
        <dbReference type="SAM" id="MobiDB-lite"/>
    </source>
</evidence>
<reference evidence="2" key="1">
    <citation type="submission" date="2022-02" db="EMBL/GenBank/DDBJ databases">
        <authorList>
            <person name="Henning P.M."/>
            <person name="McCubbin A.G."/>
            <person name="Shore J.S."/>
        </authorList>
    </citation>
    <scope>NUCLEOTIDE SEQUENCE</scope>
    <source>
        <strain evidence="2">F60SS</strain>
        <tissue evidence="2">Leaves</tissue>
    </source>
</reference>
<feature type="compositionally biased region" description="Basic and acidic residues" evidence="1">
    <location>
        <begin position="15"/>
        <end position="24"/>
    </location>
</feature>
<dbReference type="AlphaFoldDB" id="A0A9Q0JPQ9"/>
<reference evidence="2" key="2">
    <citation type="journal article" date="2023" name="Plants (Basel)">
        <title>Annotation of the Turnera subulata (Passifloraceae) Draft Genome Reveals the S-Locus Evolved after the Divergence of Turneroideae from Passifloroideae in a Stepwise Manner.</title>
        <authorList>
            <person name="Henning P.M."/>
            <person name="Roalson E.H."/>
            <person name="Mir W."/>
            <person name="McCubbin A.G."/>
            <person name="Shore J.S."/>
        </authorList>
    </citation>
    <scope>NUCLEOTIDE SEQUENCE</scope>
    <source>
        <strain evidence="2">F60SS</strain>
    </source>
</reference>
<keyword evidence="3" id="KW-1185">Reference proteome</keyword>
<feature type="compositionally biased region" description="Acidic residues" evidence="1">
    <location>
        <begin position="25"/>
        <end position="58"/>
    </location>
</feature>
<organism evidence="2 3">
    <name type="scientific">Turnera subulata</name>
    <dbReference type="NCBI Taxonomy" id="218843"/>
    <lineage>
        <taxon>Eukaryota</taxon>
        <taxon>Viridiplantae</taxon>
        <taxon>Streptophyta</taxon>
        <taxon>Embryophyta</taxon>
        <taxon>Tracheophyta</taxon>
        <taxon>Spermatophyta</taxon>
        <taxon>Magnoliopsida</taxon>
        <taxon>eudicotyledons</taxon>
        <taxon>Gunneridae</taxon>
        <taxon>Pentapetalae</taxon>
        <taxon>rosids</taxon>
        <taxon>fabids</taxon>
        <taxon>Malpighiales</taxon>
        <taxon>Passifloraceae</taxon>
        <taxon>Turnera</taxon>
    </lineage>
</organism>
<feature type="region of interest" description="Disordered" evidence="1">
    <location>
        <begin position="1"/>
        <end position="71"/>
    </location>
</feature>
<evidence type="ECO:0000313" key="3">
    <source>
        <dbReference type="Proteomes" id="UP001141552"/>
    </source>
</evidence>
<dbReference type="Proteomes" id="UP001141552">
    <property type="component" value="Unassembled WGS sequence"/>
</dbReference>
<comment type="caution">
    <text evidence="2">The sequence shown here is derived from an EMBL/GenBank/DDBJ whole genome shotgun (WGS) entry which is preliminary data.</text>
</comment>
<dbReference type="EMBL" id="JAKUCV010000869">
    <property type="protein sequence ID" value="KAJ4848582.1"/>
    <property type="molecule type" value="Genomic_DNA"/>
</dbReference>
<protein>
    <submittedName>
        <fullName evidence="2">Uncharacterized protein</fullName>
    </submittedName>
</protein>